<sequence length="513" mass="58264">RRRGALASNDAITTNGDDHGGGGKGEGKGEGERNGHRPRVGQTASTEAVSDPPRGHGRPHDPEGRPPRPLSPRSRVQDRGWGKRPRRRPFPIHRGDLDNHTTPMDPTGRRRPPPSLRTRLHVRAAGRKRPHLRSFAPPSVLAAHTALRNHSDRLQVHALRVWFIHTSSEGLVGNPNTGTSTTKKVYSAHDRMIQRTRKQLAAMRKLAASRLRWQEMEVAAGRVGFGSGISKTEVVGIATNRTKKKVPSPEARLPPCGVPWRRYLHCSKLQVHVEKQKLIKYIKDTQKRMDDRVARTLKFLQSPEGTITLKFTFQELMEKPMSIGDAHAKCLKMLKDDYPVQEQSCLVQTSDKVTLFVYTSWHLEKGKAVEDSISQTVLNRFEANMRHMFDTGKTIPTAAERERHPNDSAKFMEYQDHLGKVHLAMKSIQHWFEMWQEEGWAHREEIPSRDLLCGGDYEEFWEKTKCMLADDEITYPMRVPTHGQVFQAHHLGGKACSSSPSAFWSLRWPCHSQ</sequence>
<accession>A0A8K0UD65</accession>
<organism evidence="2 3">
    <name type="scientific">Cristinia sonorae</name>
    <dbReference type="NCBI Taxonomy" id="1940300"/>
    <lineage>
        <taxon>Eukaryota</taxon>
        <taxon>Fungi</taxon>
        <taxon>Dikarya</taxon>
        <taxon>Basidiomycota</taxon>
        <taxon>Agaricomycotina</taxon>
        <taxon>Agaricomycetes</taxon>
        <taxon>Agaricomycetidae</taxon>
        <taxon>Agaricales</taxon>
        <taxon>Pleurotineae</taxon>
        <taxon>Stephanosporaceae</taxon>
        <taxon>Cristinia</taxon>
    </lineage>
</organism>
<comment type="caution">
    <text evidence="2">The sequence shown here is derived from an EMBL/GenBank/DDBJ whole genome shotgun (WGS) entry which is preliminary data.</text>
</comment>
<dbReference type="EMBL" id="JAEVFJ010000086">
    <property type="protein sequence ID" value="KAH8070035.1"/>
    <property type="molecule type" value="Genomic_DNA"/>
</dbReference>
<feature type="non-terminal residue" evidence="2">
    <location>
        <position position="1"/>
    </location>
</feature>
<proteinExistence type="predicted"/>
<evidence type="ECO:0000313" key="2">
    <source>
        <dbReference type="EMBL" id="KAH8070035.1"/>
    </source>
</evidence>
<gene>
    <name evidence="2" type="ORF">BXZ70DRAFT_911700</name>
</gene>
<feature type="region of interest" description="Disordered" evidence="1">
    <location>
        <begin position="1"/>
        <end position="115"/>
    </location>
</feature>
<dbReference type="OrthoDB" id="2658103at2759"/>
<keyword evidence="3" id="KW-1185">Reference proteome</keyword>
<dbReference type="Proteomes" id="UP000813824">
    <property type="component" value="Unassembled WGS sequence"/>
</dbReference>
<evidence type="ECO:0000256" key="1">
    <source>
        <dbReference type="SAM" id="MobiDB-lite"/>
    </source>
</evidence>
<feature type="compositionally biased region" description="Basic residues" evidence="1">
    <location>
        <begin position="82"/>
        <end position="91"/>
    </location>
</feature>
<dbReference type="AlphaFoldDB" id="A0A8K0UD65"/>
<protein>
    <submittedName>
        <fullName evidence="2">Uncharacterized protein</fullName>
    </submittedName>
</protein>
<reference evidence="2" key="1">
    <citation type="journal article" date="2021" name="New Phytol.">
        <title>Evolutionary innovations through gain and loss of genes in the ectomycorrhizal Boletales.</title>
        <authorList>
            <person name="Wu G."/>
            <person name="Miyauchi S."/>
            <person name="Morin E."/>
            <person name="Kuo A."/>
            <person name="Drula E."/>
            <person name="Varga T."/>
            <person name="Kohler A."/>
            <person name="Feng B."/>
            <person name="Cao Y."/>
            <person name="Lipzen A."/>
            <person name="Daum C."/>
            <person name="Hundley H."/>
            <person name="Pangilinan J."/>
            <person name="Johnson J."/>
            <person name="Barry K."/>
            <person name="LaButti K."/>
            <person name="Ng V."/>
            <person name="Ahrendt S."/>
            <person name="Min B."/>
            <person name="Choi I.G."/>
            <person name="Park H."/>
            <person name="Plett J.M."/>
            <person name="Magnuson J."/>
            <person name="Spatafora J.W."/>
            <person name="Nagy L.G."/>
            <person name="Henrissat B."/>
            <person name="Grigoriev I.V."/>
            <person name="Yang Z.L."/>
            <person name="Xu J."/>
            <person name="Martin F.M."/>
        </authorList>
    </citation>
    <scope>NUCLEOTIDE SEQUENCE</scope>
    <source>
        <strain evidence="2">KKN 215</strain>
    </source>
</reference>
<evidence type="ECO:0000313" key="3">
    <source>
        <dbReference type="Proteomes" id="UP000813824"/>
    </source>
</evidence>
<name>A0A8K0UD65_9AGAR</name>
<feature type="compositionally biased region" description="Basic and acidic residues" evidence="1">
    <location>
        <begin position="16"/>
        <end position="35"/>
    </location>
</feature>